<organism evidence="3 4">
    <name type="scientific">Oldenlandia corymbosa var. corymbosa</name>
    <dbReference type="NCBI Taxonomy" id="529605"/>
    <lineage>
        <taxon>Eukaryota</taxon>
        <taxon>Viridiplantae</taxon>
        <taxon>Streptophyta</taxon>
        <taxon>Embryophyta</taxon>
        <taxon>Tracheophyta</taxon>
        <taxon>Spermatophyta</taxon>
        <taxon>Magnoliopsida</taxon>
        <taxon>eudicotyledons</taxon>
        <taxon>Gunneridae</taxon>
        <taxon>Pentapetalae</taxon>
        <taxon>asterids</taxon>
        <taxon>lamiids</taxon>
        <taxon>Gentianales</taxon>
        <taxon>Rubiaceae</taxon>
        <taxon>Rubioideae</taxon>
        <taxon>Spermacoceae</taxon>
        <taxon>Hedyotis-Oldenlandia complex</taxon>
        <taxon>Oldenlandia</taxon>
    </lineage>
</organism>
<keyword evidence="4" id="KW-1185">Reference proteome</keyword>
<proteinExistence type="predicted"/>
<evidence type="ECO:0000256" key="2">
    <source>
        <dbReference type="SAM" id="SignalP"/>
    </source>
</evidence>
<feature type="signal peptide" evidence="2">
    <location>
        <begin position="1"/>
        <end position="26"/>
    </location>
</feature>
<dbReference type="AlphaFoldDB" id="A0AAV1DQ58"/>
<evidence type="ECO:0000313" key="3">
    <source>
        <dbReference type="EMBL" id="CAI9109150.1"/>
    </source>
</evidence>
<dbReference type="Pfam" id="PF21529">
    <property type="entry name" value="GLV1-2"/>
    <property type="match status" value="1"/>
</dbReference>
<name>A0AAV1DQ58_OLDCO</name>
<dbReference type="EMBL" id="OX459123">
    <property type="protein sequence ID" value="CAI9109150.1"/>
    <property type="molecule type" value="Genomic_DNA"/>
</dbReference>
<feature type="chain" id="PRO_5043863833" evidence="2">
    <location>
        <begin position="27"/>
        <end position="77"/>
    </location>
</feature>
<keyword evidence="2" id="KW-0732">Signal</keyword>
<reference evidence="3" key="1">
    <citation type="submission" date="2023-03" db="EMBL/GenBank/DDBJ databases">
        <authorList>
            <person name="Julca I."/>
        </authorList>
    </citation>
    <scope>NUCLEOTIDE SEQUENCE</scope>
</reference>
<dbReference type="InterPro" id="IPR049306">
    <property type="entry name" value="GLV1-2"/>
</dbReference>
<evidence type="ECO:0000313" key="4">
    <source>
        <dbReference type="Proteomes" id="UP001161247"/>
    </source>
</evidence>
<protein>
    <submittedName>
        <fullName evidence="3">OLC1v1008915C1</fullName>
    </submittedName>
</protein>
<feature type="region of interest" description="Disordered" evidence="1">
    <location>
        <begin position="27"/>
        <end position="52"/>
    </location>
</feature>
<evidence type="ECO:0000256" key="1">
    <source>
        <dbReference type="SAM" id="MobiDB-lite"/>
    </source>
</evidence>
<sequence length="77" mass="8582">MAVLPKKEVILLVSLLLCFLLVTSQARSMPKEKSNRSSNRNGGDKMISAPAKEVPISKDQLEMMDYSPARKKTPIHN</sequence>
<accession>A0AAV1DQ58</accession>
<dbReference type="Proteomes" id="UP001161247">
    <property type="component" value="Chromosome 6"/>
</dbReference>
<gene>
    <name evidence="3" type="ORF">OLC1_LOCUS17101</name>
</gene>